<feature type="transmembrane region" description="Helical" evidence="1">
    <location>
        <begin position="351"/>
        <end position="373"/>
    </location>
</feature>
<keyword evidence="3" id="KW-1185">Reference proteome</keyword>
<dbReference type="Proteomes" id="UP000317835">
    <property type="component" value="Chromosome"/>
</dbReference>
<keyword evidence="1" id="KW-0472">Membrane</keyword>
<proteinExistence type="predicted"/>
<protein>
    <recommendedName>
        <fullName evidence="4">Peptidoglycan O-acetyltransferase</fullName>
    </recommendedName>
</protein>
<feature type="transmembrane region" description="Helical" evidence="1">
    <location>
        <begin position="137"/>
        <end position="154"/>
    </location>
</feature>
<evidence type="ECO:0000313" key="2">
    <source>
        <dbReference type="EMBL" id="QDV38692.1"/>
    </source>
</evidence>
<dbReference type="KEGG" id="tpla:ElP_66470"/>
<dbReference type="AlphaFoldDB" id="A0A518HCV2"/>
<evidence type="ECO:0008006" key="4">
    <source>
        <dbReference type="Google" id="ProtNLM"/>
    </source>
</evidence>
<evidence type="ECO:0000256" key="1">
    <source>
        <dbReference type="SAM" id="Phobius"/>
    </source>
</evidence>
<feature type="transmembrane region" description="Helical" evidence="1">
    <location>
        <begin position="198"/>
        <end position="216"/>
    </location>
</feature>
<feature type="transmembrane region" description="Helical" evidence="1">
    <location>
        <begin position="49"/>
        <end position="67"/>
    </location>
</feature>
<feature type="transmembrane region" description="Helical" evidence="1">
    <location>
        <begin position="73"/>
        <end position="91"/>
    </location>
</feature>
<feature type="transmembrane region" description="Helical" evidence="1">
    <location>
        <begin position="98"/>
        <end position="125"/>
    </location>
</feature>
<dbReference type="OrthoDB" id="916975at2"/>
<dbReference type="EMBL" id="CP036426">
    <property type="protein sequence ID" value="QDV38692.1"/>
    <property type="molecule type" value="Genomic_DNA"/>
</dbReference>
<sequence>MRLAMTRIVAPPRAPHRRYVRERTEVDPAPRPAGLYPGEPDSCRRSFRLFLPVALQLGLLVAVAEVYNLEGRAFRLLLGIAAAALPAHYLLPYRYKKPFFVAASVVGLAWVFGLQTTAVVLPAALGLIGLCMAPLPWRVRVGGVAAVAITLALVRGGAIEADLPSPVLPVLGTMFMFRLIIFLYELKHAEAPETPADVLSYFFLLPNYCFLHFPVVDYRTMQRGYFSGEVHAVQRDGLRMIFRGFVHLLLYRLVYHELLITPEQVAGPGSLGRFLACNYFLYLHVSGQFHVACGMLHLFGFKLPETHHNYLLATGFTDYWRRINIYWKDFMVRVVFNPVAFRLKRRPQWQALAAATSVVFVATWLLHAYQSFWLSGSWHFSVPDALFWGVLGAFVLVNVQLDARRPRARRLKKPADPTRWRSARAGLIRGSKVLGTFTTIALLWSLWTSPSLDSWLAMLRRGLGVE</sequence>
<organism evidence="2 3">
    <name type="scientific">Tautonia plasticadhaerens</name>
    <dbReference type="NCBI Taxonomy" id="2527974"/>
    <lineage>
        <taxon>Bacteria</taxon>
        <taxon>Pseudomonadati</taxon>
        <taxon>Planctomycetota</taxon>
        <taxon>Planctomycetia</taxon>
        <taxon>Isosphaerales</taxon>
        <taxon>Isosphaeraceae</taxon>
        <taxon>Tautonia</taxon>
    </lineage>
</organism>
<gene>
    <name evidence="2" type="ORF">ElP_66470</name>
</gene>
<accession>A0A518HCV2</accession>
<keyword evidence="1" id="KW-0812">Transmembrane</keyword>
<name>A0A518HCV2_9BACT</name>
<feature type="transmembrane region" description="Helical" evidence="1">
    <location>
        <begin position="385"/>
        <end position="403"/>
    </location>
</feature>
<reference evidence="2 3" key="1">
    <citation type="submission" date="2019-02" db="EMBL/GenBank/DDBJ databases">
        <title>Deep-cultivation of Planctomycetes and their phenomic and genomic characterization uncovers novel biology.</title>
        <authorList>
            <person name="Wiegand S."/>
            <person name="Jogler M."/>
            <person name="Boedeker C."/>
            <person name="Pinto D."/>
            <person name="Vollmers J."/>
            <person name="Rivas-Marin E."/>
            <person name="Kohn T."/>
            <person name="Peeters S.H."/>
            <person name="Heuer A."/>
            <person name="Rast P."/>
            <person name="Oberbeckmann S."/>
            <person name="Bunk B."/>
            <person name="Jeske O."/>
            <person name="Meyerdierks A."/>
            <person name="Storesund J.E."/>
            <person name="Kallscheuer N."/>
            <person name="Luecker S."/>
            <person name="Lage O.M."/>
            <person name="Pohl T."/>
            <person name="Merkel B.J."/>
            <person name="Hornburger P."/>
            <person name="Mueller R.-W."/>
            <person name="Bruemmer F."/>
            <person name="Labrenz M."/>
            <person name="Spormann A.M."/>
            <person name="Op den Camp H."/>
            <person name="Overmann J."/>
            <person name="Amann R."/>
            <person name="Jetten M.S.M."/>
            <person name="Mascher T."/>
            <person name="Medema M.H."/>
            <person name="Devos D.P."/>
            <person name="Kaster A.-K."/>
            <person name="Ovreas L."/>
            <person name="Rohde M."/>
            <person name="Galperin M.Y."/>
            <person name="Jogler C."/>
        </authorList>
    </citation>
    <scope>NUCLEOTIDE SEQUENCE [LARGE SCALE GENOMIC DNA]</scope>
    <source>
        <strain evidence="2 3">ElP</strain>
    </source>
</reference>
<keyword evidence="1" id="KW-1133">Transmembrane helix</keyword>
<feature type="transmembrane region" description="Helical" evidence="1">
    <location>
        <begin position="166"/>
        <end position="186"/>
    </location>
</feature>
<dbReference type="RefSeq" id="WP_145277389.1">
    <property type="nucleotide sequence ID" value="NZ_CP036426.1"/>
</dbReference>
<evidence type="ECO:0000313" key="3">
    <source>
        <dbReference type="Proteomes" id="UP000317835"/>
    </source>
</evidence>
<feature type="transmembrane region" description="Helical" evidence="1">
    <location>
        <begin position="427"/>
        <end position="447"/>
    </location>
</feature>